<dbReference type="CDD" id="cd00170">
    <property type="entry name" value="SEC14"/>
    <property type="match status" value="1"/>
</dbReference>
<proteinExistence type="predicted"/>
<comment type="caution">
    <text evidence="2">The sequence shown here is derived from an EMBL/GenBank/DDBJ whole genome shotgun (WGS) entry which is preliminary data.</text>
</comment>
<dbReference type="Proteomes" id="UP001142055">
    <property type="component" value="Chromosome 2"/>
</dbReference>
<organism evidence="2 3">
    <name type="scientific">Blomia tropicalis</name>
    <name type="common">Mite</name>
    <dbReference type="NCBI Taxonomy" id="40697"/>
    <lineage>
        <taxon>Eukaryota</taxon>
        <taxon>Metazoa</taxon>
        <taxon>Ecdysozoa</taxon>
        <taxon>Arthropoda</taxon>
        <taxon>Chelicerata</taxon>
        <taxon>Arachnida</taxon>
        <taxon>Acari</taxon>
        <taxon>Acariformes</taxon>
        <taxon>Sarcoptiformes</taxon>
        <taxon>Astigmata</taxon>
        <taxon>Glycyphagoidea</taxon>
        <taxon>Echimyopodidae</taxon>
        <taxon>Blomia</taxon>
    </lineage>
</organism>
<dbReference type="EMBL" id="JAPWDV010000002">
    <property type="protein sequence ID" value="KAJ6220668.1"/>
    <property type="molecule type" value="Genomic_DNA"/>
</dbReference>
<evidence type="ECO:0000313" key="3">
    <source>
        <dbReference type="Proteomes" id="UP001142055"/>
    </source>
</evidence>
<dbReference type="PANTHER" id="PTHR46384:SF1">
    <property type="entry name" value="MOTILE SPERM DOMAIN-CONTAINING PROTEIN 2"/>
    <property type="match status" value="1"/>
</dbReference>
<keyword evidence="3" id="KW-1185">Reference proteome</keyword>
<dbReference type="SUPFAM" id="SSF52087">
    <property type="entry name" value="CRAL/TRIO domain"/>
    <property type="match status" value="1"/>
</dbReference>
<accession>A0A9Q0M695</accession>
<dbReference type="InterPro" id="IPR036273">
    <property type="entry name" value="CRAL/TRIO_N_dom_sf"/>
</dbReference>
<evidence type="ECO:0000313" key="2">
    <source>
        <dbReference type="EMBL" id="KAJ6220668.1"/>
    </source>
</evidence>
<dbReference type="GO" id="GO:0140284">
    <property type="term" value="C:endoplasmic reticulum-endosome membrane contact site"/>
    <property type="evidence" value="ECO:0007669"/>
    <property type="project" value="TreeGrafter"/>
</dbReference>
<dbReference type="SUPFAM" id="SSF46938">
    <property type="entry name" value="CRAL/TRIO N-terminal domain"/>
    <property type="match status" value="1"/>
</dbReference>
<dbReference type="InterPro" id="IPR001251">
    <property type="entry name" value="CRAL-TRIO_dom"/>
</dbReference>
<dbReference type="InterPro" id="IPR036865">
    <property type="entry name" value="CRAL-TRIO_dom_sf"/>
</dbReference>
<dbReference type="PROSITE" id="PS50191">
    <property type="entry name" value="CRAL_TRIO"/>
    <property type="match status" value="1"/>
</dbReference>
<gene>
    <name evidence="2" type="ORF">RDWZM_006480</name>
</gene>
<dbReference type="Gene3D" id="3.40.525.10">
    <property type="entry name" value="CRAL-TRIO lipid binding domain"/>
    <property type="match status" value="1"/>
</dbReference>
<dbReference type="PANTHER" id="PTHR46384">
    <property type="entry name" value="MOTILE SPERM DOMAIN-CONTAINING PROTEIN 2"/>
    <property type="match status" value="1"/>
</dbReference>
<dbReference type="OMA" id="PREMYET"/>
<feature type="domain" description="CRAL-TRIO" evidence="1">
    <location>
        <begin position="94"/>
        <end position="233"/>
    </location>
</feature>
<name>A0A9Q0M695_BLOTA</name>
<dbReference type="AlphaFoldDB" id="A0A9Q0M695"/>
<dbReference type="Pfam" id="PF00650">
    <property type="entry name" value="CRAL_TRIO"/>
    <property type="match status" value="1"/>
</dbReference>
<reference evidence="2" key="1">
    <citation type="submission" date="2022-12" db="EMBL/GenBank/DDBJ databases">
        <title>Genome assemblies of Blomia tropicalis.</title>
        <authorList>
            <person name="Cui Y."/>
        </authorList>
    </citation>
    <scope>NUCLEOTIDE SEQUENCE</scope>
    <source>
        <tissue evidence="2">Adult mites</tissue>
    </source>
</reference>
<dbReference type="GO" id="GO:0012505">
    <property type="term" value="C:endomembrane system"/>
    <property type="evidence" value="ECO:0007669"/>
    <property type="project" value="TreeGrafter"/>
</dbReference>
<dbReference type="InterPro" id="IPR053012">
    <property type="entry name" value="ER-organelle_contact"/>
</dbReference>
<sequence>MDRQQQLIRTIRERFESELSQNESLYHPIDIERVRKYEWQIKRYLEDCDNDVEQAYKNMIKTLQWKQSFGVHTLKQSQFPREMYETYRIETETVDRTGRLTITESFIDQRYYAELIPFVQKLTVFSMETLDHRCGENGIIYIGDFTNTPLANLNVSLARFRVEVLNQYYPGLAKKILLINIPFLLKPVIKLIVSFMKASIRNAVEHGDFETLKKYIEPELLHTDQGGMRNKRILPQDCSTMQQLVGSDGLTKEFVDKWCKDNGY</sequence>
<protein>
    <recommendedName>
        <fullName evidence="1">CRAL-TRIO domain-containing protein</fullName>
    </recommendedName>
</protein>
<evidence type="ECO:0000259" key="1">
    <source>
        <dbReference type="PROSITE" id="PS50191"/>
    </source>
</evidence>